<proteinExistence type="predicted"/>
<dbReference type="InterPro" id="IPR041737">
    <property type="entry name" value="SoxW"/>
</dbReference>
<dbReference type="Gene3D" id="3.40.30.10">
    <property type="entry name" value="Glutaredoxin"/>
    <property type="match status" value="2"/>
</dbReference>
<comment type="caution">
    <text evidence="3">The sequence shown here is derived from an EMBL/GenBank/DDBJ whole genome shotgun (WGS) entry which is preliminary data.</text>
</comment>
<feature type="domain" description="Thioredoxin-like fold" evidence="2">
    <location>
        <begin position="49"/>
        <end position="147"/>
    </location>
</feature>
<name>A0A251X6F9_9GAMM</name>
<dbReference type="CDD" id="cd02951">
    <property type="entry name" value="SoxW"/>
    <property type="match status" value="1"/>
</dbReference>
<keyword evidence="4" id="KW-1185">Reference proteome</keyword>
<sequence length="338" mass="39143">MRYLLSLLSCLLFWTSLSAMPNADSSFLHHPPYTLADSISSVKTDHSPVILLFFTHTECALCAYMERVLFQDKKLANFYQTHFTAFRVPLDSEIELVDFNKENISTTKLAQRFEISTNQLPVSIFLNAQGEVLYRFQGHTQRPEEYQWLGEWILNQGDKSEEAFAAYRQQRYRESSAENLLPAAEASHAFFDSTFGDLQEELSHVKEEQKAGILLFFEMENCPFCQRMRETALIDPKAQTFYRQHFKSFAVDILSDVELTDFDGTTMTQKAFAQQHRVRVTPVVIFYDAQGQTLYRHSGIITDSQEFIWLGEYVVMGGYKKENFATFKQAKRHTLSTQ</sequence>
<organism evidence="3 4">
    <name type="scientific">Thioflexithrix psekupsensis</name>
    <dbReference type="NCBI Taxonomy" id="1570016"/>
    <lineage>
        <taxon>Bacteria</taxon>
        <taxon>Pseudomonadati</taxon>
        <taxon>Pseudomonadota</taxon>
        <taxon>Gammaproteobacteria</taxon>
        <taxon>Thiotrichales</taxon>
        <taxon>Thioflexithrix</taxon>
    </lineage>
</organism>
<feature type="chain" id="PRO_5011970583" description="Thioredoxin-like fold domain-containing protein" evidence="1">
    <location>
        <begin position="20"/>
        <end position="338"/>
    </location>
</feature>
<dbReference type="SUPFAM" id="SSF52833">
    <property type="entry name" value="Thioredoxin-like"/>
    <property type="match status" value="2"/>
</dbReference>
<dbReference type="InterPro" id="IPR036249">
    <property type="entry name" value="Thioredoxin-like_sf"/>
</dbReference>
<evidence type="ECO:0000313" key="4">
    <source>
        <dbReference type="Proteomes" id="UP000194798"/>
    </source>
</evidence>
<dbReference type="InterPro" id="IPR012336">
    <property type="entry name" value="Thioredoxin-like_fold"/>
</dbReference>
<evidence type="ECO:0000256" key="1">
    <source>
        <dbReference type="SAM" id="SignalP"/>
    </source>
</evidence>
<evidence type="ECO:0000259" key="2">
    <source>
        <dbReference type="Pfam" id="PF13098"/>
    </source>
</evidence>
<dbReference type="Proteomes" id="UP000194798">
    <property type="component" value="Unassembled WGS sequence"/>
</dbReference>
<dbReference type="EMBL" id="MSLT01000018">
    <property type="protein sequence ID" value="OUD13218.1"/>
    <property type="molecule type" value="Genomic_DNA"/>
</dbReference>
<evidence type="ECO:0000313" key="3">
    <source>
        <dbReference type="EMBL" id="OUD13218.1"/>
    </source>
</evidence>
<dbReference type="Pfam" id="PF13098">
    <property type="entry name" value="Thioredoxin_2"/>
    <property type="match status" value="2"/>
</dbReference>
<keyword evidence="1" id="KW-0732">Signal</keyword>
<dbReference type="RefSeq" id="WP_176329854.1">
    <property type="nucleotide sequence ID" value="NZ_MSLT01000018.1"/>
</dbReference>
<reference evidence="3 4" key="1">
    <citation type="submission" date="2016-12" db="EMBL/GenBank/DDBJ databases">
        <title>Thioflexothrix psekupsii D3 genome sequencing and assembly.</title>
        <authorList>
            <person name="Fomenkov A."/>
            <person name="Vincze T."/>
            <person name="Grabovich M."/>
            <person name="Anton B.P."/>
            <person name="Dubinina G."/>
            <person name="Orlova M."/>
            <person name="Belousova E."/>
            <person name="Roberts R.J."/>
        </authorList>
    </citation>
    <scope>NUCLEOTIDE SEQUENCE [LARGE SCALE GENOMIC DNA]</scope>
    <source>
        <strain evidence="3">D3</strain>
    </source>
</reference>
<feature type="signal peptide" evidence="1">
    <location>
        <begin position="1"/>
        <end position="19"/>
    </location>
</feature>
<dbReference type="AlphaFoldDB" id="A0A251X6F9"/>
<feature type="domain" description="Thioredoxin-like fold" evidence="2">
    <location>
        <begin position="207"/>
        <end position="307"/>
    </location>
</feature>
<accession>A0A251X6F9</accession>
<gene>
    <name evidence="3" type="ORF">TPSD3_11315</name>
</gene>
<protein>
    <recommendedName>
        <fullName evidence="2">Thioredoxin-like fold domain-containing protein</fullName>
    </recommendedName>
</protein>